<proteinExistence type="predicted"/>
<dbReference type="Proteomes" id="UP000826462">
    <property type="component" value="Chromosome 1"/>
</dbReference>
<feature type="transmembrane region" description="Helical" evidence="1">
    <location>
        <begin position="46"/>
        <end position="72"/>
    </location>
</feature>
<keyword evidence="1" id="KW-1133">Transmembrane helix</keyword>
<keyword evidence="1" id="KW-0472">Membrane</keyword>
<evidence type="ECO:0000256" key="1">
    <source>
        <dbReference type="SAM" id="Phobius"/>
    </source>
</evidence>
<dbReference type="RefSeq" id="WP_219798845.1">
    <property type="nucleotide sequence ID" value="NZ_CP080095.1"/>
</dbReference>
<feature type="transmembrane region" description="Helical" evidence="1">
    <location>
        <begin position="12"/>
        <end position="34"/>
    </location>
</feature>
<protein>
    <submittedName>
        <fullName evidence="2">Uncharacterized protein</fullName>
    </submittedName>
</protein>
<name>A0ABX8UMD5_9BURK</name>
<feature type="transmembrane region" description="Helical" evidence="1">
    <location>
        <begin position="84"/>
        <end position="102"/>
    </location>
</feature>
<evidence type="ECO:0000313" key="3">
    <source>
        <dbReference type="Proteomes" id="UP000826462"/>
    </source>
</evidence>
<keyword evidence="1" id="KW-0812">Transmembrane</keyword>
<keyword evidence="3" id="KW-1185">Reference proteome</keyword>
<sequence length="133" mass="14937">MLVPACWLQFAGAAFTGVALPAFFTGVALLALLYWRCFTGVALLVLLYWCCFTGVALLVLLLLVLLLLVLLLPVSLLSVSIVGAGYWSVRLAWVVCFGEMHVKDRFYYVRRPYGGLPQRSERRLSRCQKYRSA</sequence>
<reference evidence="2 3" key="1">
    <citation type="submission" date="2021-07" db="EMBL/GenBank/DDBJ databases">
        <title>Paraburkholderia edwinii protects Aspergillus sp. from phenazines by acting as a toxin sponge.</title>
        <authorList>
            <person name="Dahlstrom K.M."/>
            <person name="Newman D.K."/>
        </authorList>
    </citation>
    <scope>NUCLEOTIDE SEQUENCE [LARGE SCALE GENOMIC DNA]</scope>
    <source>
        <strain evidence="2 3">Pe01</strain>
    </source>
</reference>
<gene>
    <name evidence="2" type="ORF">KZJ38_03805</name>
</gene>
<organism evidence="2 3">
    <name type="scientific">Paraburkholderia edwinii</name>
    <dbReference type="NCBI Taxonomy" id="2861782"/>
    <lineage>
        <taxon>Bacteria</taxon>
        <taxon>Pseudomonadati</taxon>
        <taxon>Pseudomonadota</taxon>
        <taxon>Betaproteobacteria</taxon>
        <taxon>Burkholderiales</taxon>
        <taxon>Burkholderiaceae</taxon>
        <taxon>Paraburkholderia</taxon>
    </lineage>
</organism>
<accession>A0ABX8UMD5</accession>
<evidence type="ECO:0000313" key="2">
    <source>
        <dbReference type="EMBL" id="QYD69502.1"/>
    </source>
</evidence>
<dbReference type="EMBL" id="CP080095">
    <property type="protein sequence ID" value="QYD69502.1"/>
    <property type="molecule type" value="Genomic_DNA"/>
</dbReference>